<accession>A0ABQ5SAD7</accession>
<reference evidence="2 3" key="1">
    <citation type="journal article" date="2023" name="IScience">
        <title>Expanded male sex-determining region conserved during the evolution of homothallism in the green alga Volvox.</title>
        <authorList>
            <person name="Yamamoto K."/>
            <person name="Matsuzaki R."/>
            <person name="Mahakham W."/>
            <person name="Heman W."/>
            <person name="Sekimoto H."/>
            <person name="Kawachi M."/>
            <person name="Minakuchi Y."/>
            <person name="Toyoda A."/>
            <person name="Nozaki H."/>
        </authorList>
    </citation>
    <scope>NUCLEOTIDE SEQUENCE [LARGE SCALE GENOMIC DNA]</scope>
    <source>
        <strain evidence="2 3">NIES-4468</strain>
    </source>
</reference>
<gene>
    <name evidence="2" type="ORF">VaNZ11_010791</name>
</gene>
<organism evidence="2 3">
    <name type="scientific">Volvox africanus</name>
    <dbReference type="NCBI Taxonomy" id="51714"/>
    <lineage>
        <taxon>Eukaryota</taxon>
        <taxon>Viridiplantae</taxon>
        <taxon>Chlorophyta</taxon>
        <taxon>core chlorophytes</taxon>
        <taxon>Chlorophyceae</taxon>
        <taxon>CS clade</taxon>
        <taxon>Chlamydomonadales</taxon>
        <taxon>Volvocaceae</taxon>
        <taxon>Volvox</taxon>
    </lineage>
</organism>
<evidence type="ECO:0000256" key="1">
    <source>
        <dbReference type="SAM" id="MobiDB-lite"/>
    </source>
</evidence>
<evidence type="ECO:0000313" key="2">
    <source>
        <dbReference type="EMBL" id="GLI66835.1"/>
    </source>
</evidence>
<protein>
    <recommendedName>
        <fullName evidence="4">Alpha/beta hydrolase fold-3 domain-containing protein</fullName>
    </recommendedName>
</protein>
<dbReference type="Gene3D" id="3.40.50.1820">
    <property type="entry name" value="alpha/beta hydrolase"/>
    <property type="match status" value="1"/>
</dbReference>
<dbReference type="Proteomes" id="UP001165090">
    <property type="component" value="Unassembled WGS sequence"/>
</dbReference>
<evidence type="ECO:0008006" key="4">
    <source>
        <dbReference type="Google" id="ProtNLM"/>
    </source>
</evidence>
<dbReference type="InterPro" id="IPR029058">
    <property type="entry name" value="AB_hydrolase_fold"/>
</dbReference>
<sequence>MVRFQWHVEDGLGASVGPGQLVYLRDHGVLQAMVEIEMPGGEGPLDACMNIPPNYNTDSGVKELGIVFAHGSDVSDWRGRLLTELAVSLARMGFLVMRHISHPSVTEARRVAMFEKVADVAATSPYARGVTRWVLAGQGGGARVAALAGHRVRSAVGGFVFMSYPLKEAPETPLPEDAGAQAAGVPAPFAASSPDSSGPLLGLTAPVLFVTASTDPLISETALVELGPRMSTPDVRSVVLPDVDSHFRTLTGKGPHATTLRAVSAALHEFLNGAHSYRMDYCKLPRIWRGSASLLAAVTGENDVSQAAKEKDRPQLQRPACFRPIPSGPPPQAQQPPVGVQAALPYGLTASAAQALAAQIQQRQAAGGIVAGAASGNAAQLLAQQMLLQQAAAAQRRTTDQADIGPASMAAKFAAASASRGSGGAQSQLAGLLSDPNAAAQIAAIILRNSAAVQQQQQQQLQVLQQPAPGVEGGHGAAGQAGRGTGAAVVPGSSAGTQALTVEALTSVLVQRLAQQQQQQQHSPQQQQHAGQQVPQASLVALQGGAASQLLAATLLNQQQQQQLQLQGASAGAAATAVALQQQQLQQLLLQQQQRQQQRQQQGLQSALLLQ</sequence>
<keyword evidence="3" id="KW-1185">Reference proteome</keyword>
<comment type="caution">
    <text evidence="2">The sequence shown here is derived from an EMBL/GenBank/DDBJ whole genome shotgun (WGS) entry which is preliminary data.</text>
</comment>
<dbReference type="SUPFAM" id="SSF53474">
    <property type="entry name" value="alpha/beta-Hydrolases"/>
    <property type="match status" value="1"/>
</dbReference>
<feature type="region of interest" description="Disordered" evidence="1">
    <location>
        <begin position="305"/>
        <end position="338"/>
    </location>
</feature>
<name>A0ABQ5SAD7_9CHLO</name>
<feature type="compositionally biased region" description="Gly residues" evidence="1">
    <location>
        <begin position="471"/>
        <end position="485"/>
    </location>
</feature>
<proteinExistence type="predicted"/>
<dbReference type="EMBL" id="BSDZ01000042">
    <property type="protein sequence ID" value="GLI66835.1"/>
    <property type="molecule type" value="Genomic_DNA"/>
</dbReference>
<feature type="non-terminal residue" evidence="2">
    <location>
        <position position="611"/>
    </location>
</feature>
<feature type="region of interest" description="Disordered" evidence="1">
    <location>
        <begin position="466"/>
        <end position="490"/>
    </location>
</feature>
<evidence type="ECO:0000313" key="3">
    <source>
        <dbReference type="Proteomes" id="UP001165090"/>
    </source>
</evidence>